<dbReference type="InterPro" id="IPR036389">
    <property type="entry name" value="RNase_III_sf"/>
</dbReference>
<feature type="compositionally biased region" description="Basic and acidic residues" evidence="2">
    <location>
        <begin position="51"/>
        <end position="65"/>
    </location>
</feature>
<gene>
    <name evidence="4" type="ORF">B0J11DRAFT_532227</name>
</gene>
<proteinExistence type="predicted"/>
<feature type="region of interest" description="Disordered" evidence="2">
    <location>
        <begin position="1"/>
        <end position="68"/>
    </location>
</feature>
<dbReference type="GO" id="GO:0006369">
    <property type="term" value="P:termination of RNA polymerase II transcription"/>
    <property type="evidence" value="ECO:0007669"/>
    <property type="project" value="TreeGrafter"/>
</dbReference>
<dbReference type="Gene3D" id="1.10.1520.10">
    <property type="entry name" value="Ribonuclease III domain"/>
    <property type="match status" value="1"/>
</dbReference>
<organism evidence="4 5">
    <name type="scientific">Dendryphion nanum</name>
    <dbReference type="NCBI Taxonomy" id="256645"/>
    <lineage>
        <taxon>Eukaryota</taxon>
        <taxon>Fungi</taxon>
        <taxon>Dikarya</taxon>
        <taxon>Ascomycota</taxon>
        <taxon>Pezizomycotina</taxon>
        <taxon>Dothideomycetes</taxon>
        <taxon>Pleosporomycetidae</taxon>
        <taxon>Pleosporales</taxon>
        <taxon>Torulaceae</taxon>
        <taxon>Dendryphion</taxon>
    </lineage>
</organism>
<dbReference type="InterPro" id="IPR000999">
    <property type="entry name" value="RNase_III_dom"/>
</dbReference>
<dbReference type="Gene3D" id="3.30.160.20">
    <property type="match status" value="1"/>
</dbReference>
<feature type="domain" description="RNase III" evidence="3">
    <location>
        <begin position="144"/>
        <end position="288"/>
    </location>
</feature>
<evidence type="ECO:0000259" key="3">
    <source>
        <dbReference type="PROSITE" id="PS50142"/>
    </source>
</evidence>
<dbReference type="PANTHER" id="PTHR11207:SF0">
    <property type="entry name" value="RIBONUCLEASE 3"/>
    <property type="match status" value="1"/>
</dbReference>
<protein>
    <submittedName>
        <fullName evidence="4">Ribonuclease III domain-containing protein</fullName>
    </submittedName>
</protein>
<dbReference type="GO" id="GO:0006364">
    <property type="term" value="P:rRNA processing"/>
    <property type="evidence" value="ECO:0007669"/>
    <property type="project" value="TreeGrafter"/>
</dbReference>
<evidence type="ECO:0000256" key="2">
    <source>
        <dbReference type="SAM" id="MobiDB-lite"/>
    </source>
</evidence>
<dbReference type="CDD" id="cd00593">
    <property type="entry name" value="RIBOc"/>
    <property type="match status" value="1"/>
</dbReference>
<evidence type="ECO:0000256" key="1">
    <source>
        <dbReference type="ARBA" id="ARBA00022884"/>
    </source>
</evidence>
<sequence>MATPEKRGRPFNHYGGGGSHGSQQAKRHKTHDNSTTPQDNRQGFKHSYGRGARDQIESELERHPDPANCEPCKLAASERQSGMIALLDQLVYEEAGPNADKEILHYARQLRDRLAARANELLPSAAKQEVDIKHRATGANVFIPAFVERKLNLAKKFPPLPPISEPYLEEAVFTHTSANATTVPRRLNSAQPDQISYERLEFMGDAYIELLATRLIYSRFPHMDVSRQSQLREILVKNETLQVYSQGYGFPDRLKHGGHINVGAQKTWIKVQADIFEAYIGALVLSDPEHGFAIAEAWLTELWAPHILNFKEAPVENAHAREQLNKLVAMKGVRLAFDPEKPMEMINGIQRFYIGCYLTGWGYEHHWLGHGEGQNKSQACILAAMDAMENNKEFIQELNRKKLEIYPPTPKAQDGEKTEVKDEKNMGEKDGKKEVTSAADGEVDVANPEEEKKEKKKRRKERKEKERAEKGKDGSSH</sequence>
<accession>A0A9P9DQJ0</accession>
<evidence type="ECO:0000313" key="4">
    <source>
        <dbReference type="EMBL" id="KAH7122771.1"/>
    </source>
</evidence>
<dbReference type="OrthoDB" id="2392202at2759"/>
<dbReference type="PANTHER" id="PTHR11207">
    <property type="entry name" value="RIBONUCLEASE III"/>
    <property type="match status" value="1"/>
</dbReference>
<dbReference type="PROSITE" id="PS50142">
    <property type="entry name" value="RNASE_3_2"/>
    <property type="match status" value="1"/>
</dbReference>
<dbReference type="Pfam" id="PF00636">
    <property type="entry name" value="Ribonuclease_3"/>
    <property type="match status" value="1"/>
</dbReference>
<feature type="compositionally biased region" description="Basic and acidic residues" evidence="2">
    <location>
        <begin position="463"/>
        <end position="477"/>
    </location>
</feature>
<dbReference type="GO" id="GO:0034475">
    <property type="term" value="P:U4 snRNA 3'-end processing"/>
    <property type="evidence" value="ECO:0007669"/>
    <property type="project" value="TreeGrafter"/>
</dbReference>
<dbReference type="EMBL" id="JAGMWT010000009">
    <property type="protein sequence ID" value="KAH7122771.1"/>
    <property type="molecule type" value="Genomic_DNA"/>
</dbReference>
<feature type="compositionally biased region" description="Basic and acidic residues" evidence="2">
    <location>
        <begin position="413"/>
        <end position="435"/>
    </location>
</feature>
<dbReference type="Proteomes" id="UP000700596">
    <property type="component" value="Unassembled WGS sequence"/>
</dbReference>
<dbReference type="AlphaFoldDB" id="A0A9P9DQJ0"/>
<dbReference type="GO" id="GO:0005654">
    <property type="term" value="C:nucleoplasm"/>
    <property type="evidence" value="ECO:0007669"/>
    <property type="project" value="TreeGrafter"/>
</dbReference>
<evidence type="ECO:0000313" key="5">
    <source>
        <dbReference type="Proteomes" id="UP000700596"/>
    </source>
</evidence>
<dbReference type="SUPFAM" id="SSF54768">
    <property type="entry name" value="dsRNA-binding domain-like"/>
    <property type="match status" value="1"/>
</dbReference>
<dbReference type="SUPFAM" id="SSF69065">
    <property type="entry name" value="RNase III domain-like"/>
    <property type="match status" value="1"/>
</dbReference>
<name>A0A9P9DQJ0_9PLEO</name>
<reference evidence="4" key="1">
    <citation type="journal article" date="2021" name="Nat. Commun.">
        <title>Genetic determinants of endophytism in the Arabidopsis root mycobiome.</title>
        <authorList>
            <person name="Mesny F."/>
            <person name="Miyauchi S."/>
            <person name="Thiergart T."/>
            <person name="Pickel B."/>
            <person name="Atanasova L."/>
            <person name="Karlsson M."/>
            <person name="Huettel B."/>
            <person name="Barry K.W."/>
            <person name="Haridas S."/>
            <person name="Chen C."/>
            <person name="Bauer D."/>
            <person name="Andreopoulos W."/>
            <person name="Pangilinan J."/>
            <person name="LaButti K."/>
            <person name="Riley R."/>
            <person name="Lipzen A."/>
            <person name="Clum A."/>
            <person name="Drula E."/>
            <person name="Henrissat B."/>
            <person name="Kohler A."/>
            <person name="Grigoriev I.V."/>
            <person name="Martin F.M."/>
            <person name="Hacquard S."/>
        </authorList>
    </citation>
    <scope>NUCLEOTIDE SEQUENCE</scope>
    <source>
        <strain evidence="4">MPI-CAGE-CH-0243</strain>
    </source>
</reference>
<dbReference type="GO" id="GO:0004525">
    <property type="term" value="F:ribonuclease III activity"/>
    <property type="evidence" value="ECO:0007669"/>
    <property type="project" value="InterPro"/>
</dbReference>
<feature type="region of interest" description="Disordered" evidence="2">
    <location>
        <begin position="405"/>
        <end position="477"/>
    </location>
</feature>
<comment type="caution">
    <text evidence="4">The sequence shown here is derived from an EMBL/GenBank/DDBJ whole genome shotgun (WGS) entry which is preliminary data.</text>
</comment>
<keyword evidence="5" id="KW-1185">Reference proteome</keyword>
<dbReference type="GO" id="GO:0003723">
    <property type="term" value="F:RNA binding"/>
    <property type="evidence" value="ECO:0007669"/>
    <property type="project" value="UniProtKB-KW"/>
</dbReference>
<dbReference type="SMART" id="SM00535">
    <property type="entry name" value="RIBOc"/>
    <property type="match status" value="1"/>
</dbReference>
<keyword evidence="1" id="KW-0694">RNA-binding</keyword>